<name>A0A975BUA3_9BACT</name>
<protein>
    <submittedName>
        <fullName evidence="1">Uncharacterized protein</fullName>
    </submittedName>
</protein>
<evidence type="ECO:0000313" key="2">
    <source>
        <dbReference type="Proteomes" id="UP000663722"/>
    </source>
</evidence>
<dbReference type="EMBL" id="CP061800">
    <property type="protein sequence ID" value="QTA91374.1"/>
    <property type="molecule type" value="Genomic_DNA"/>
</dbReference>
<dbReference type="Proteomes" id="UP000663722">
    <property type="component" value="Chromosome"/>
</dbReference>
<sequence length="39" mass="4536">MCKRWDTPFFSDDNGFRGGPRHSGENRKTVTFSLDVQVF</sequence>
<dbReference type="KEGG" id="dmm:dnm_074390"/>
<reference evidence="1" key="1">
    <citation type="journal article" date="2021" name="Microb. Physiol.">
        <title>Proteogenomic Insights into the Physiology of Marine, Sulfate-Reducing, Filamentous Desulfonema limicola and Desulfonema magnum.</title>
        <authorList>
            <person name="Schnaars V."/>
            <person name="Wohlbrand L."/>
            <person name="Scheve S."/>
            <person name="Hinrichs C."/>
            <person name="Reinhardt R."/>
            <person name="Rabus R."/>
        </authorList>
    </citation>
    <scope>NUCLEOTIDE SEQUENCE</scope>
    <source>
        <strain evidence="1">4be13</strain>
    </source>
</reference>
<keyword evidence="2" id="KW-1185">Reference proteome</keyword>
<gene>
    <name evidence="1" type="ORF">dnm_074390</name>
</gene>
<evidence type="ECO:0000313" key="1">
    <source>
        <dbReference type="EMBL" id="QTA91374.1"/>
    </source>
</evidence>
<proteinExistence type="predicted"/>
<organism evidence="1 2">
    <name type="scientific">Desulfonema magnum</name>
    <dbReference type="NCBI Taxonomy" id="45655"/>
    <lineage>
        <taxon>Bacteria</taxon>
        <taxon>Pseudomonadati</taxon>
        <taxon>Thermodesulfobacteriota</taxon>
        <taxon>Desulfobacteria</taxon>
        <taxon>Desulfobacterales</taxon>
        <taxon>Desulfococcaceae</taxon>
        <taxon>Desulfonema</taxon>
    </lineage>
</organism>
<dbReference type="AlphaFoldDB" id="A0A975BUA3"/>
<accession>A0A975BUA3</accession>